<accession>A0ABR3MF12</accession>
<comment type="caution">
    <text evidence="1">The sequence shown here is derived from an EMBL/GenBank/DDBJ whole genome shotgun (WGS) entry which is preliminary data.</text>
</comment>
<name>A0ABR3MF12_9TELE</name>
<protein>
    <submittedName>
        <fullName evidence="1">Uncharacterized protein</fullName>
    </submittedName>
</protein>
<evidence type="ECO:0000313" key="2">
    <source>
        <dbReference type="Proteomes" id="UP001558613"/>
    </source>
</evidence>
<keyword evidence="2" id="KW-1185">Reference proteome</keyword>
<organism evidence="1 2">
    <name type="scientific">Cirrhinus molitorella</name>
    <name type="common">mud carp</name>
    <dbReference type="NCBI Taxonomy" id="172907"/>
    <lineage>
        <taxon>Eukaryota</taxon>
        <taxon>Metazoa</taxon>
        <taxon>Chordata</taxon>
        <taxon>Craniata</taxon>
        <taxon>Vertebrata</taxon>
        <taxon>Euteleostomi</taxon>
        <taxon>Actinopterygii</taxon>
        <taxon>Neopterygii</taxon>
        <taxon>Teleostei</taxon>
        <taxon>Ostariophysi</taxon>
        <taxon>Cypriniformes</taxon>
        <taxon>Cyprinidae</taxon>
        <taxon>Labeoninae</taxon>
        <taxon>Labeonini</taxon>
        <taxon>Cirrhinus</taxon>
    </lineage>
</organism>
<gene>
    <name evidence="1" type="ORF">QQF64_005313</name>
</gene>
<dbReference type="EMBL" id="JAYMGO010000013">
    <property type="protein sequence ID" value="KAL1262574.1"/>
    <property type="molecule type" value="Genomic_DNA"/>
</dbReference>
<sequence>MLADSIPLAHTFIWPEYFSVFHSGPESPHPAFMCHALAQGRRGHTWGAQRACQPRVRLCQPLTHIYCDELNYDVLFTIFAKAAGCLPKTGARRRKGRGGV</sequence>
<proteinExistence type="predicted"/>
<evidence type="ECO:0000313" key="1">
    <source>
        <dbReference type="EMBL" id="KAL1262574.1"/>
    </source>
</evidence>
<dbReference type="Proteomes" id="UP001558613">
    <property type="component" value="Unassembled WGS sequence"/>
</dbReference>
<reference evidence="1 2" key="1">
    <citation type="submission" date="2023-09" db="EMBL/GenBank/DDBJ databases">
        <authorList>
            <person name="Wang M."/>
        </authorList>
    </citation>
    <scope>NUCLEOTIDE SEQUENCE [LARGE SCALE GENOMIC DNA]</scope>
    <source>
        <strain evidence="1">GT-2023</strain>
        <tissue evidence="1">Liver</tissue>
    </source>
</reference>